<comment type="caution">
    <text evidence="8">The sequence shown here is derived from an EMBL/GenBank/DDBJ whole genome shotgun (WGS) entry which is preliminary data.</text>
</comment>
<feature type="transmembrane region" description="Helical" evidence="6">
    <location>
        <begin position="544"/>
        <end position="563"/>
    </location>
</feature>
<organism evidence="8 9">
    <name type="scientific">Euplotes crassus</name>
    <dbReference type="NCBI Taxonomy" id="5936"/>
    <lineage>
        <taxon>Eukaryota</taxon>
        <taxon>Sar</taxon>
        <taxon>Alveolata</taxon>
        <taxon>Ciliophora</taxon>
        <taxon>Intramacronucleata</taxon>
        <taxon>Spirotrichea</taxon>
        <taxon>Hypotrichia</taxon>
        <taxon>Euplotida</taxon>
        <taxon>Euplotidae</taxon>
        <taxon>Moneuplotes</taxon>
    </lineage>
</organism>
<keyword evidence="3 6" id="KW-0812">Transmembrane</keyword>
<keyword evidence="4 6" id="KW-1133">Transmembrane helix</keyword>
<evidence type="ECO:0000313" key="8">
    <source>
        <dbReference type="EMBL" id="CAI2364462.1"/>
    </source>
</evidence>
<feature type="transmembrane region" description="Helical" evidence="6">
    <location>
        <begin position="432"/>
        <end position="454"/>
    </location>
</feature>
<feature type="transmembrane region" description="Helical" evidence="6">
    <location>
        <begin position="167"/>
        <end position="186"/>
    </location>
</feature>
<dbReference type="PANTHER" id="PTHR12266">
    <property type="entry name" value="NA+/CA2+ K+ INDEPENDENT EXCHANGER"/>
    <property type="match status" value="1"/>
</dbReference>
<dbReference type="Pfam" id="PF01699">
    <property type="entry name" value="Na_Ca_ex"/>
    <property type="match status" value="2"/>
</dbReference>
<protein>
    <recommendedName>
        <fullName evidence="7">Sodium/calcium exchanger membrane region domain-containing protein</fullName>
    </recommendedName>
</protein>
<dbReference type="EMBL" id="CAMPGE010005615">
    <property type="protein sequence ID" value="CAI2364462.1"/>
    <property type="molecule type" value="Genomic_DNA"/>
</dbReference>
<feature type="transmembrane region" description="Helical" evidence="6">
    <location>
        <begin position="338"/>
        <end position="357"/>
    </location>
</feature>
<comment type="subcellular location">
    <subcellularLocation>
        <location evidence="1">Membrane</location>
        <topology evidence="1">Multi-pass membrane protein</topology>
    </subcellularLocation>
</comment>
<sequence>MEEVCHPKLEGFEPESIFNFYKLYYCTLSENSTIFIPLTVCIFLGCMYLLGSTADEYLSNALESIAKNLKISETISAITLLALGNGAPDIFASFSAAGSSEGIYLSLSSSMGGVLFIIAIVTSIVIFTAGDNQVTTDKSVFYRNILFLITAILLLLFSGVIRRRIDLATCALLIFIYIVYIAFVVVHDNKEEAMKAKRAWMFNELKETSFKKMNRSEFLNLMDDENAYFQNINPSGEISGTSSVIYEGEEIKPEEMLHFSIESANGSNNHKQNGNMDKLVDGLKETAWANAKHVVFQNNTTNASKYKSMSFIEFLASYIPLRRMTIPMTKREEWNRNLDSCTPFMSVLFFLLVSGLFNPFSPIQIIILSSALCVSVIIRFNTYASEPPGSPVPGMMIFQAFIMSIVWIWTLANIVVDLITIYGDILGVSPSILAATLLAIGNCVGDAMASFSIAKKGYGGMAMMGCFACPLFNFLIGLSLSSSRLLLFAPEDPNESLLTRSIKFDLLSSKATVVLFGALTILCILALFIILVPRNKFKFSSKQAIVRLSAYGCFILGLVYLLFT</sequence>
<dbReference type="InterPro" id="IPR044880">
    <property type="entry name" value="NCX_ion-bd_dom_sf"/>
</dbReference>
<dbReference type="InterPro" id="IPR051359">
    <property type="entry name" value="CaCA_antiporter"/>
</dbReference>
<evidence type="ECO:0000256" key="5">
    <source>
        <dbReference type="ARBA" id="ARBA00023136"/>
    </source>
</evidence>
<feature type="domain" description="Sodium/calcium exchanger membrane region" evidence="7">
    <location>
        <begin position="42"/>
        <end position="185"/>
    </location>
</feature>
<evidence type="ECO:0000256" key="6">
    <source>
        <dbReference type="SAM" id="Phobius"/>
    </source>
</evidence>
<feature type="domain" description="Sodium/calcium exchanger membrane region" evidence="7">
    <location>
        <begin position="398"/>
        <end position="558"/>
    </location>
</feature>
<keyword evidence="9" id="KW-1185">Reference proteome</keyword>
<reference evidence="8" key="1">
    <citation type="submission" date="2023-07" db="EMBL/GenBank/DDBJ databases">
        <authorList>
            <consortium name="AG Swart"/>
            <person name="Singh M."/>
            <person name="Singh A."/>
            <person name="Seah K."/>
            <person name="Emmerich C."/>
        </authorList>
    </citation>
    <scope>NUCLEOTIDE SEQUENCE</scope>
    <source>
        <strain evidence="8">DP1</strain>
    </source>
</reference>
<evidence type="ECO:0000313" key="9">
    <source>
        <dbReference type="Proteomes" id="UP001295684"/>
    </source>
</evidence>
<keyword evidence="2" id="KW-0813">Transport</keyword>
<evidence type="ECO:0000259" key="7">
    <source>
        <dbReference type="Pfam" id="PF01699"/>
    </source>
</evidence>
<gene>
    <name evidence="8" type="ORF">ECRASSUSDP1_LOCUS5805</name>
</gene>
<evidence type="ECO:0000256" key="1">
    <source>
        <dbReference type="ARBA" id="ARBA00004141"/>
    </source>
</evidence>
<evidence type="ECO:0000256" key="2">
    <source>
        <dbReference type="ARBA" id="ARBA00022448"/>
    </source>
</evidence>
<dbReference type="InterPro" id="IPR004837">
    <property type="entry name" value="NaCa_Exmemb"/>
</dbReference>
<proteinExistence type="predicted"/>
<feature type="transmembrane region" description="Helical" evidence="6">
    <location>
        <begin position="141"/>
        <end position="161"/>
    </location>
</feature>
<evidence type="ECO:0000256" key="4">
    <source>
        <dbReference type="ARBA" id="ARBA00022989"/>
    </source>
</evidence>
<dbReference type="AlphaFoldDB" id="A0AAD1UBZ6"/>
<feature type="transmembrane region" description="Helical" evidence="6">
    <location>
        <begin position="34"/>
        <end position="54"/>
    </location>
</feature>
<accession>A0AAD1UBZ6</accession>
<dbReference type="GO" id="GO:0008324">
    <property type="term" value="F:monoatomic cation transmembrane transporter activity"/>
    <property type="evidence" value="ECO:0007669"/>
    <property type="project" value="TreeGrafter"/>
</dbReference>
<name>A0AAD1UBZ6_EUPCR</name>
<keyword evidence="5 6" id="KW-0472">Membrane</keyword>
<dbReference type="Proteomes" id="UP001295684">
    <property type="component" value="Unassembled WGS sequence"/>
</dbReference>
<dbReference type="GO" id="GO:0016020">
    <property type="term" value="C:membrane"/>
    <property type="evidence" value="ECO:0007669"/>
    <property type="project" value="UniProtKB-SubCell"/>
</dbReference>
<feature type="transmembrane region" description="Helical" evidence="6">
    <location>
        <begin position="392"/>
        <end position="412"/>
    </location>
</feature>
<feature type="transmembrane region" description="Helical" evidence="6">
    <location>
        <begin position="363"/>
        <end position="380"/>
    </location>
</feature>
<feature type="transmembrane region" description="Helical" evidence="6">
    <location>
        <begin position="103"/>
        <end position="129"/>
    </location>
</feature>
<feature type="transmembrane region" description="Helical" evidence="6">
    <location>
        <begin position="507"/>
        <end position="532"/>
    </location>
</feature>
<dbReference type="Gene3D" id="1.20.1420.30">
    <property type="entry name" value="NCX, central ion-binding region"/>
    <property type="match status" value="2"/>
</dbReference>
<feature type="transmembrane region" description="Helical" evidence="6">
    <location>
        <begin position="466"/>
        <end position="487"/>
    </location>
</feature>
<evidence type="ECO:0000256" key="3">
    <source>
        <dbReference type="ARBA" id="ARBA00022692"/>
    </source>
</evidence>
<dbReference type="PANTHER" id="PTHR12266:SF0">
    <property type="entry name" value="MITOCHONDRIAL SODIUM_CALCIUM EXCHANGER PROTEIN"/>
    <property type="match status" value="1"/>
</dbReference>